<evidence type="ECO:0000313" key="2">
    <source>
        <dbReference type="Proteomes" id="UP000724874"/>
    </source>
</evidence>
<name>A0A9P5NEB5_GYMJU</name>
<dbReference type="AlphaFoldDB" id="A0A9P5NEB5"/>
<evidence type="ECO:0000313" key="1">
    <source>
        <dbReference type="EMBL" id="KAF8878480.1"/>
    </source>
</evidence>
<sequence>MSNKNKVFKSIKIIYSVAYTDRVVDLDTVGFKNVQGYHLGYEDRAKGNGNQHWRFDPVLPGKNLFTLYNVDARGKKYAYFDGDATSGKAIQVSDDTPTIFEIIPKSDDATQFIIKVPYAALAWSLNSSTNGTLIKLATLDKTDTKQQWTFDDL</sequence>
<dbReference type="Proteomes" id="UP000724874">
    <property type="component" value="Unassembled WGS sequence"/>
</dbReference>
<keyword evidence="2" id="KW-1185">Reference proteome</keyword>
<reference evidence="1" key="1">
    <citation type="submission" date="2020-11" db="EMBL/GenBank/DDBJ databases">
        <authorList>
            <consortium name="DOE Joint Genome Institute"/>
            <person name="Ahrendt S."/>
            <person name="Riley R."/>
            <person name="Andreopoulos W."/>
            <person name="LaButti K."/>
            <person name="Pangilinan J."/>
            <person name="Ruiz-duenas F.J."/>
            <person name="Barrasa J.M."/>
            <person name="Sanchez-Garcia M."/>
            <person name="Camarero S."/>
            <person name="Miyauchi S."/>
            <person name="Serrano A."/>
            <person name="Linde D."/>
            <person name="Babiker R."/>
            <person name="Drula E."/>
            <person name="Ayuso-Fernandez I."/>
            <person name="Pacheco R."/>
            <person name="Padilla G."/>
            <person name="Ferreira P."/>
            <person name="Barriuso J."/>
            <person name="Kellner H."/>
            <person name="Castanera R."/>
            <person name="Alfaro M."/>
            <person name="Ramirez L."/>
            <person name="Pisabarro A.G."/>
            <person name="Kuo A."/>
            <person name="Tritt A."/>
            <person name="Lipzen A."/>
            <person name="He G."/>
            <person name="Yan M."/>
            <person name="Ng V."/>
            <person name="Cullen D."/>
            <person name="Martin F."/>
            <person name="Rosso M.-N."/>
            <person name="Henrissat B."/>
            <person name="Hibbett D."/>
            <person name="Martinez A.T."/>
            <person name="Grigoriev I.V."/>
        </authorList>
    </citation>
    <scope>NUCLEOTIDE SEQUENCE</scope>
    <source>
        <strain evidence="1">AH 44721</strain>
    </source>
</reference>
<gene>
    <name evidence="1" type="ORF">CPB84DRAFT_1794135</name>
</gene>
<organism evidence="1 2">
    <name type="scientific">Gymnopilus junonius</name>
    <name type="common">Spectacular rustgill mushroom</name>
    <name type="synonym">Gymnopilus spectabilis subsp. junonius</name>
    <dbReference type="NCBI Taxonomy" id="109634"/>
    <lineage>
        <taxon>Eukaryota</taxon>
        <taxon>Fungi</taxon>
        <taxon>Dikarya</taxon>
        <taxon>Basidiomycota</taxon>
        <taxon>Agaricomycotina</taxon>
        <taxon>Agaricomycetes</taxon>
        <taxon>Agaricomycetidae</taxon>
        <taxon>Agaricales</taxon>
        <taxon>Agaricineae</taxon>
        <taxon>Hymenogastraceae</taxon>
        <taxon>Gymnopilus</taxon>
    </lineage>
</organism>
<dbReference type="Gene3D" id="2.80.10.50">
    <property type="match status" value="1"/>
</dbReference>
<proteinExistence type="predicted"/>
<dbReference type="SUPFAM" id="SSF50370">
    <property type="entry name" value="Ricin B-like lectins"/>
    <property type="match status" value="1"/>
</dbReference>
<dbReference type="EMBL" id="JADNYJ010000158">
    <property type="protein sequence ID" value="KAF8878480.1"/>
    <property type="molecule type" value="Genomic_DNA"/>
</dbReference>
<accession>A0A9P5NEB5</accession>
<comment type="caution">
    <text evidence="1">The sequence shown here is derived from an EMBL/GenBank/DDBJ whole genome shotgun (WGS) entry which is preliminary data.</text>
</comment>
<dbReference type="InterPro" id="IPR035992">
    <property type="entry name" value="Ricin_B-like_lectins"/>
</dbReference>
<protein>
    <submittedName>
        <fullName evidence="1">Uncharacterized protein</fullName>
    </submittedName>
</protein>